<evidence type="ECO:0000259" key="1">
    <source>
        <dbReference type="Pfam" id="PF05430"/>
    </source>
</evidence>
<dbReference type="GO" id="GO:0032259">
    <property type="term" value="P:methylation"/>
    <property type="evidence" value="ECO:0007669"/>
    <property type="project" value="UniProtKB-KW"/>
</dbReference>
<dbReference type="GO" id="GO:0016645">
    <property type="term" value="F:oxidoreductase activity, acting on the CH-NH group of donors"/>
    <property type="evidence" value="ECO:0007669"/>
    <property type="project" value="InterPro"/>
</dbReference>
<evidence type="ECO:0000313" key="2">
    <source>
        <dbReference type="EMBL" id="KAB1065524.1"/>
    </source>
</evidence>
<dbReference type="Gene3D" id="3.40.50.150">
    <property type="entry name" value="Vaccinia Virus protein VP39"/>
    <property type="match status" value="1"/>
</dbReference>
<comment type="caution">
    <text evidence="2">The sequence shown here is derived from an EMBL/GenBank/DDBJ whole genome shotgun (WGS) entry which is preliminary data.</text>
</comment>
<organism evidence="2 3">
    <name type="scientific">Salibacter halophilus</name>
    <dbReference type="NCBI Taxonomy" id="1803916"/>
    <lineage>
        <taxon>Bacteria</taxon>
        <taxon>Pseudomonadati</taxon>
        <taxon>Bacteroidota</taxon>
        <taxon>Flavobacteriia</taxon>
        <taxon>Flavobacteriales</taxon>
        <taxon>Salibacteraceae</taxon>
        <taxon>Salibacter</taxon>
    </lineage>
</organism>
<dbReference type="EMBL" id="WACR01000002">
    <property type="protein sequence ID" value="KAB1065524.1"/>
    <property type="molecule type" value="Genomic_DNA"/>
</dbReference>
<sequence length="222" mass="25069">MNEIVETKDGSHSLKSEQFNQTYHSVHGALAESEHVFIEAGLKPAAGENDNLTIFEMGFGTGLNAFLTAVYGYEYDLNIRYETVEQYPVDLDQIKDLNYAELINNGKNSELFQSLHTAKWDTETGINENFTLVKRNCNLKDYRSEPGSVDVIYFDAFSPNAQPELWTVDVFRQMFEMIKKGGALVTYCCKGVVRRAMLKAGFTVDKLEGPPGKREMIRATKP</sequence>
<dbReference type="RefSeq" id="WP_151166348.1">
    <property type="nucleotide sequence ID" value="NZ_WACR01000002.1"/>
</dbReference>
<keyword evidence="2" id="KW-0489">Methyltransferase</keyword>
<dbReference type="SUPFAM" id="SSF53335">
    <property type="entry name" value="S-adenosyl-L-methionine-dependent methyltransferases"/>
    <property type="match status" value="1"/>
</dbReference>
<protein>
    <submittedName>
        <fullName evidence="2">tRNA (5-methylaminomethyl-2-thiouridine)(34)-methyltransferase MnmD</fullName>
    </submittedName>
</protein>
<dbReference type="OrthoDB" id="9786494at2"/>
<keyword evidence="2" id="KW-0808">Transferase</keyword>
<dbReference type="AlphaFoldDB" id="A0A6N6M6J2"/>
<proteinExistence type="predicted"/>
<feature type="domain" description="MnmC-like methyltransferase" evidence="1">
    <location>
        <begin position="147"/>
        <end position="222"/>
    </location>
</feature>
<dbReference type="PANTHER" id="PTHR39963:SF1">
    <property type="entry name" value="MNMC-LIKE METHYLTRANSFERASE DOMAIN-CONTAINING PROTEIN"/>
    <property type="match status" value="1"/>
</dbReference>
<dbReference type="GO" id="GO:0004808">
    <property type="term" value="F:tRNA (5-methylaminomethyl-2-thiouridylate)(34)-methyltransferase activity"/>
    <property type="evidence" value="ECO:0007669"/>
    <property type="project" value="InterPro"/>
</dbReference>
<gene>
    <name evidence="2" type="primary">mnmD</name>
    <name evidence="2" type="ORF">F3059_02400</name>
</gene>
<dbReference type="NCBIfam" id="NF033855">
    <property type="entry name" value="tRNA_MNMC2"/>
    <property type="match status" value="1"/>
</dbReference>
<keyword evidence="3" id="KW-1185">Reference proteome</keyword>
<dbReference type="Proteomes" id="UP000435357">
    <property type="component" value="Unassembled WGS sequence"/>
</dbReference>
<dbReference type="Pfam" id="PF05430">
    <property type="entry name" value="Methyltransf_30"/>
    <property type="match status" value="1"/>
</dbReference>
<accession>A0A6N6M6J2</accession>
<dbReference type="InterPro" id="IPR047785">
    <property type="entry name" value="tRNA_MNMC2"/>
</dbReference>
<evidence type="ECO:0000313" key="3">
    <source>
        <dbReference type="Proteomes" id="UP000435357"/>
    </source>
</evidence>
<dbReference type="PANTHER" id="PTHR39963">
    <property type="entry name" value="SLL0983 PROTEIN"/>
    <property type="match status" value="1"/>
</dbReference>
<dbReference type="InterPro" id="IPR008471">
    <property type="entry name" value="MnmC-like_methylTransf"/>
</dbReference>
<name>A0A6N6M6J2_9FLAO</name>
<dbReference type="InterPro" id="IPR029063">
    <property type="entry name" value="SAM-dependent_MTases_sf"/>
</dbReference>
<reference evidence="2 3" key="1">
    <citation type="submission" date="2019-09" db="EMBL/GenBank/DDBJ databases">
        <title>Genomes of Cryomorphaceae.</title>
        <authorList>
            <person name="Bowman J.P."/>
        </authorList>
    </citation>
    <scope>NUCLEOTIDE SEQUENCE [LARGE SCALE GENOMIC DNA]</scope>
    <source>
        <strain evidence="2 3">KCTC 52047</strain>
    </source>
</reference>